<protein>
    <submittedName>
        <fullName evidence="2">Uncharacterized protein</fullName>
    </submittedName>
</protein>
<reference evidence="2 3" key="1">
    <citation type="submission" date="2014-06" db="EMBL/GenBank/DDBJ databases">
        <authorList>
            <person name="Swart Estienne"/>
        </authorList>
    </citation>
    <scope>NUCLEOTIDE SEQUENCE [LARGE SCALE GENOMIC DNA]</scope>
    <source>
        <strain evidence="2 3">130c</strain>
    </source>
</reference>
<accession>A0A077ZXG4</accession>
<keyword evidence="3" id="KW-1185">Reference proteome</keyword>
<proteinExistence type="predicted"/>
<feature type="compositionally biased region" description="Low complexity" evidence="1">
    <location>
        <begin position="193"/>
        <end position="204"/>
    </location>
</feature>
<feature type="compositionally biased region" description="Basic and acidic residues" evidence="1">
    <location>
        <begin position="150"/>
        <end position="159"/>
    </location>
</feature>
<sequence length="448" mass="52022">MEKPKLEKIYFNNAPELKQFTFGGSKDEAYQHKQRFISNTLKSSAASSSYKKRQGYSFDYKPTLNPGQKPNLKFPSQKISPRAATNSKQSQQITRVSTHQGDAFDINSSRKIKRKIHSSMDFDSNFDSSKQSLHKKQSNQESKGRAVTILEHDESHQSLEESDQNLKRSRKFSQQEQKQLNSAGKLNYSQLRSNHNGSSNNNGGEDSQGKQLQRLDTDRQNSQRSKSNQDQGQFVTSPKLRLKPKYFRRRKQAVNKSANHTHNNTNQFSNINEIVDSSSMDNTQTREAQVRITQEQKYFNYINSSGFSRAMTSSEDRTRLRKKLPKKLLDQIMCQKAERSSLIDEKLNKHWQYFDFLRNTKNEVRSRLTHQHNSPADPSTYDVDKSIELNALKSVHHRYSSQVYEIRRPSAIDRLDVSISRLQETYKKMSTPNPVMDRHRKAYQIVNI</sequence>
<evidence type="ECO:0000313" key="2">
    <source>
        <dbReference type="EMBL" id="CDW74595.1"/>
    </source>
</evidence>
<feature type="region of interest" description="Disordered" evidence="1">
    <location>
        <begin position="251"/>
        <end position="270"/>
    </location>
</feature>
<gene>
    <name evidence="2" type="primary">Contig719.g794</name>
    <name evidence="2" type="ORF">STYLEM_3575</name>
</gene>
<feature type="compositionally biased region" description="Polar residues" evidence="1">
    <location>
        <begin position="254"/>
        <end position="270"/>
    </location>
</feature>
<organism evidence="2 3">
    <name type="scientific">Stylonychia lemnae</name>
    <name type="common">Ciliate</name>
    <dbReference type="NCBI Taxonomy" id="5949"/>
    <lineage>
        <taxon>Eukaryota</taxon>
        <taxon>Sar</taxon>
        <taxon>Alveolata</taxon>
        <taxon>Ciliophora</taxon>
        <taxon>Intramacronucleata</taxon>
        <taxon>Spirotrichea</taxon>
        <taxon>Stichotrichia</taxon>
        <taxon>Sporadotrichida</taxon>
        <taxon>Oxytrichidae</taxon>
        <taxon>Stylonychinae</taxon>
        <taxon>Stylonychia</taxon>
    </lineage>
</organism>
<feature type="compositionally biased region" description="Polar residues" evidence="1">
    <location>
        <begin position="172"/>
        <end position="192"/>
    </location>
</feature>
<name>A0A077ZXG4_STYLE</name>
<dbReference type="Proteomes" id="UP000039865">
    <property type="component" value="Unassembled WGS sequence"/>
</dbReference>
<feature type="compositionally biased region" description="Polar residues" evidence="1">
    <location>
        <begin position="77"/>
        <end position="100"/>
    </location>
</feature>
<feature type="region of interest" description="Disordered" evidence="1">
    <location>
        <begin position="122"/>
        <end position="246"/>
    </location>
</feature>
<evidence type="ECO:0000313" key="3">
    <source>
        <dbReference type="Proteomes" id="UP000039865"/>
    </source>
</evidence>
<dbReference type="InParanoid" id="A0A077ZXG4"/>
<feature type="compositionally biased region" description="Polar residues" evidence="1">
    <location>
        <begin position="222"/>
        <end position="236"/>
    </location>
</feature>
<dbReference type="EMBL" id="CCKQ01003479">
    <property type="protein sequence ID" value="CDW74595.1"/>
    <property type="molecule type" value="Genomic_DNA"/>
</dbReference>
<dbReference type="AlphaFoldDB" id="A0A077ZXG4"/>
<feature type="region of interest" description="Disordered" evidence="1">
    <location>
        <begin position="41"/>
        <end position="109"/>
    </location>
</feature>
<evidence type="ECO:0000256" key="1">
    <source>
        <dbReference type="SAM" id="MobiDB-lite"/>
    </source>
</evidence>